<protein>
    <submittedName>
        <fullName evidence="2">Uncharacterized protein</fullName>
    </submittedName>
</protein>
<dbReference type="EMBL" id="CADCUC010000388">
    <property type="protein sequence ID" value="CAA9341618.1"/>
    <property type="molecule type" value="Genomic_DNA"/>
</dbReference>
<name>A0A6J4LYM7_9HYPH</name>
<proteinExistence type="predicted"/>
<feature type="non-terminal residue" evidence="2">
    <location>
        <position position="61"/>
    </location>
</feature>
<reference evidence="2" key="1">
    <citation type="submission" date="2020-02" db="EMBL/GenBank/DDBJ databases">
        <authorList>
            <person name="Meier V. D."/>
        </authorList>
    </citation>
    <scope>NUCLEOTIDE SEQUENCE</scope>
    <source>
        <strain evidence="2">AVDCRST_MAG90</strain>
    </source>
</reference>
<feature type="compositionally biased region" description="Basic and acidic residues" evidence="1">
    <location>
        <begin position="1"/>
        <end position="32"/>
    </location>
</feature>
<accession>A0A6J4LYM7</accession>
<evidence type="ECO:0000313" key="2">
    <source>
        <dbReference type="EMBL" id="CAA9341618.1"/>
    </source>
</evidence>
<organism evidence="2">
    <name type="scientific">uncultured Microvirga sp</name>
    <dbReference type="NCBI Taxonomy" id="412392"/>
    <lineage>
        <taxon>Bacteria</taxon>
        <taxon>Pseudomonadati</taxon>
        <taxon>Pseudomonadota</taxon>
        <taxon>Alphaproteobacteria</taxon>
        <taxon>Hyphomicrobiales</taxon>
        <taxon>Methylobacteriaceae</taxon>
        <taxon>Microvirga</taxon>
        <taxon>environmental samples</taxon>
    </lineage>
</organism>
<feature type="region of interest" description="Disordered" evidence="1">
    <location>
        <begin position="1"/>
        <end position="61"/>
    </location>
</feature>
<feature type="non-terminal residue" evidence="2">
    <location>
        <position position="1"/>
    </location>
</feature>
<gene>
    <name evidence="2" type="ORF">AVDCRST_MAG90-2004</name>
</gene>
<sequence length="61" mass="7097">VRQDRQRPHLESRNAERHGARRERDHRVRRPDAGIVRRGGRPDANRAGRRQPRARDGATAL</sequence>
<evidence type="ECO:0000256" key="1">
    <source>
        <dbReference type="SAM" id="MobiDB-lite"/>
    </source>
</evidence>
<dbReference type="AlphaFoldDB" id="A0A6J4LYM7"/>